<keyword evidence="2" id="KW-0732">Signal</keyword>
<dbReference type="STRING" id="1121001.SAMN02745857_03329"/>
<evidence type="ECO:0000256" key="2">
    <source>
        <dbReference type="SAM" id="SignalP"/>
    </source>
</evidence>
<dbReference type="AlphaFoldDB" id="A0A1W1XXB9"/>
<evidence type="ECO:0000313" key="3">
    <source>
        <dbReference type="EMBL" id="SMC28583.1"/>
    </source>
</evidence>
<proteinExistence type="predicted"/>
<feature type="compositionally biased region" description="Polar residues" evidence="1">
    <location>
        <begin position="95"/>
        <end position="108"/>
    </location>
</feature>
<evidence type="ECO:0000313" key="4">
    <source>
        <dbReference type="Proteomes" id="UP000192761"/>
    </source>
</evidence>
<organism evidence="3 4">
    <name type="scientific">Andreprevotia lacus DSM 23236</name>
    <dbReference type="NCBI Taxonomy" id="1121001"/>
    <lineage>
        <taxon>Bacteria</taxon>
        <taxon>Pseudomonadati</taxon>
        <taxon>Pseudomonadota</taxon>
        <taxon>Betaproteobacteria</taxon>
        <taxon>Neisseriales</taxon>
        <taxon>Chitinibacteraceae</taxon>
        <taxon>Andreprevotia</taxon>
    </lineage>
</organism>
<feature type="region of interest" description="Disordered" evidence="1">
    <location>
        <begin position="80"/>
        <end position="108"/>
    </location>
</feature>
<feature type="chain" id="PRO_5010744442" evidence="2">
    <location>
        <begin position="20"/>
        <end position="108"/>
    </location>
</feature>
<protein>
    <submittedName>
        <fullName evidence="3">Uncharacterized protein</fullName>
    </submittedName>
</protein>
<evidence type="ECO:0000256" key="1">
    <source>
        <dbReference type="SAM" id="MobiDB-lite"/>
    </source>
</evidence>
<accession>A0A1W1XXB9</accession>
<name>A0A1W1XXB9_9NEIS</name>
<feature type="signal peptide" evidence="2">
    <location>
        <begin position="1"/>
        <end position="19"/>
    </location>
</feature>
<gene>
    <name evidence="3" type="ORF">SAMN02745857_03329</name>
</gene>
<sequence>MKTLLLAVFMLGTLVSAQARLLPPSRVHKTVATTQPDPAMVRVLPASMLPKDAIVPVQSVARALQQEMPVMAKPPAAVAAPAAAARRDEGPQWIPLSSEQRWQQYSYP</sequence>
<keyword evidence="4" id="KW-1185">Reference proteome</keyword>
<reference evidence="3 4" key="1">
    <citation type="submission" date="2017-04" db="EMBL/GenBank/DDBJ databases">
        <authorList>
            <person name="Afonso C.L."/>
            <person name="Miller P.J."/>
            <person name="Scott M.A."/>
            <person name="Spackman E."/>
            <person name="Goraichik I."/>
            <person name="Dimitrov K.M."/>
            <person name="Suarez D.L."/>
            <person name="Swayne D.E."/>
        </authorList>
    </citation>
    <scope>NUCLEOTIDE SEQUENCE [LARGE SCALE GENOMIC DNA]</scope>
    <source>
        <strain evidence="3 4">DSM 23236</strain>
    </source>
</reference>
<dbReference type="EMBL" id="FWXD01000023">
    <property type="protein sequence ID" value="SMC28583.1"/>
    <property type="molecule type" value="Genomic_DNA"/>
</dbReference>
<dbReference type="OrthoDB" id="9908191at2"/>
<dbReference type="Proteomes" id="UP000192761">
    <property type="component" value="Unassembled WGS sequence"/>
</dbReference>
<dbReference type="RefSeq" id="WP_084092251.1">
    <property type="nucleotide sequence ID" value="NZ_FWXD01000023.1"/>
</dbReference>